<dbReference type="CDD" id="cd03801">
    <property type="entry name" value="GT4_PimA-like"/>
    <property type="match status" value="1"/>
</dbReference>
<dbReference type="PANTHER" id="PTHR45947:SF3">
    <property type="entry name" value="SULFOQUINOVOSYL TRANSFERASE SQD2"/>
    <property type="match status" value="1"/>
</dbReference>
<organism evidence="2 3">
    <name type="scientific">Roseomonas genomospecies 6</name>
    <dbReference type="NCBI Taxonomy" id="214106"/>
    <lineage>
        <taxon>Bacteria</taxon>
        <taxon>Pseudomonadati</taxon>
        <taxon>Pseudomonadota</taxon>
        <taxon>Alphaproteobacteria</taxon>
        <taxon>Acetobacterales</taxon>
        <taxon>Roseomonadaceae</taxon>
        <taxon>Roseomonas</taxon>
    </lineage>
</organism>
<dbReference type="InterPro" id="IPR050194">
    <property type="entry name" value="Glycosyltransferase_grp1"/>
</dbReference>
<proteinExistence type="predicted"/>
<evidence type="ECO:0000313" key="3">
    <source>
        <dbReference type="Proteomes" id="UP000480854"/>
    </source>
</evidence>
<protein>
    <submittedName>
        <fullName evidence="2">Glycosyltransferase</fullName>
    </submittedName>
</protein>
<dbReference type="Pfam" id="PF13579">
    <property type="entry name" value="Glyco_trans_4_4"/>
    <property type="match status" value="1"/>
</dbReference>
<dbReference type="AlphaFoldDB" id="A0A9W7TYN5"/>
<dbReference type="PANTHER" id="PTHR45947">
    <property type="entry name" value="SULFOQUINOVOSYL TRANSFERASE SQD2"/>
    <property type="match status" value="1"/>
</dbReference>
<evidence type="ECO:0000259" key="1">
    <source>
        <dbReference type="Pfam" id="PF13579"/>
    </source>
</evidence>
<dbReference type="Pfam" id="PF13692">
    <property type="entry name" value="Glyco_trans_1_4"/>
    <property type="match status" value="1"/>
</dbReference>
<keyword evidence="3" id="KW-1185">Reference proteome</keyword>
<evidence type="ECO:0000313" key="2">
    <source>
        <dbReference type="EMBL" id="KAA0680071.1"/>
    </source>
</evidence>
<dbReference type="GO" id="GO:0016757">
    <property type="term" value="F:glycosyltransferase activity"/>
    <property type="evidence" value="ECO:0007669"/>
    <property type="project" value="UniProtKB-ARBA"/>
</dbReference>
<gene>
    <name evidence="2" type="ORF">DS843_14905</name>
</gene>
<dbReference type="Gene3D" id="3.40.50.2000">
    <property type="entry name" value="Glycogen Phosphorylase B"/>
    <property type="match status" value="2"/>
</dbReference>
<sequence>MSPADGSAAFAVANFAAANLAMKGAGLRPLDLRHVVIQPAIAHPSSANGLHNVVRCLIAEQRAMGDDARLFLFSDDPGALTGIPADCPAQRFSLGGPRLSGRSLTIADATLDHLLDGAGPDTVVHIHGAVKPLFAALARGLHRRGVAYGVTLHGQCSHIYDLSGRVRRRLPAAWMRFVDGPAFARARFVHAITEDEAALVRRVAPTAAVRLLPNTAWSALRGGLPAPVPRTAPDADRLTFGYCARYEIEHKGVDLLIEGFAAYRRAGGRGVLELAGSGPARADIERLADAHGLGTGIRVHGPVFGAEKAAMMAGWHYFALTSRFDVMPTGCLEAALSGLPLIVTRETGLVPYVETHGAGFGVPALTAEAVADALARAERTGPGGWREMAANAHRMVAGIGDWGRIAARLRAAAYGRPS</sequence>
<dbReference type="SUPFAM" id="SSF53756">
    <property type="entry name" value="UDP-Glycosyltransferase/glycogen phosphorylase"/>
    <property type="match status" value="1"/>
</dbReference>
<accession>A0A9W7TYN5</accession>
<reference evidence="2 3" key="1">
    <citation type="submission" date="2018-07" db="EMBL/GenBank/DDBJ databases">
        <title>Genome sequence of Azospirillum sp. ATCC 49961.</title>
        <authorList>
            <person name="Sant'Anna F.H."/>
            <person name="Baldani J.I."/>
            <person name="Zilli J.E."/>
            <person name="Reis V.M."/>
            <person name="Hartmann A."/>
            <person name="Cruz L."/>
            <person name="de Souza E.M."/>
            <person name="de Oliveira Pedrosa F."/>
            <person name="Passaglia L.M.P."/>
        </authorList>
    </citation>
    <scope>NUCLEOTIDE SEQUENCE [LARGE SCALE GENOMIC DNA]</scope>
    <source>
        <strain evidence="2 3">ATCC 49961</strain>
    </source>
</reference>
<dbReference type="EMBL" id="QOKW01000010">
    <property type="protein sequence ID" value="KAA0680071.1"/>
    <property type="molecule type" value="Genomic_DNA"/>
</dbReference>
<name>A0A9W7TYN5_9PROT</name>
<dbReference type="InterPro" id="IPR028098">
    <property type="entry name" value="Glyco_trans_4-like_N"/>
</dbReference>
<comment type="caution">
    <text evidence="2">The sequence shown here is derived from an EMBL/GenBank/DDBJ whole genome shotgun (WGS) entry which is preliminary data.</text>
</comment>
<dbReference type="Proteomes" id="UP000480854">
    <property type="component" value="Unassembled WGS sequence"/>
</dbReference>
<dbReference type="RefSeq" id="WP_149469687.1">
    <property type="nucleotide sequence ID" value="NZ_QOKW01000010.1"/>
</dbReference>
<dbReference type="OrthoDB" id="9806653at2"/>
<feature type="domain" description="Glycosyltransferase subfamily 4-like N-terminal" evidence="1">
    <location>
        <begin position="49"/>
        <end position="214"/>
    </location>
</feature>